<evidence type="ECO:0000313" key="2">
    <source>
        <dbReference type="Proteomes" id="UP000294862"/>
    </source>
</evidence>
<proteinExistence type="predicted"/>
<sequence>MVPRFTTGVTAKVLGVAGLTQTDALGNTTTSEWNFYTMMGNHTPQNLKS</sequence>
<dbReference type="Proteomes" id="UP000294862">
    <property type="component" value="Unassembled WGS sequence"/>
</dbReference>
<evidence type="ECO:0000313" key="1">
    <source>
        <dbReference type="EMBL" id="TCO33845.1"/>
    </source>
</evidence>
<dbReference type="EMBL" id="SLWQ01000020">
    <property type="protein sequence ID" value="TCO33845.1"/>
    <property type="molecule type" value="Genomic_DNA"/>
</dbReference>
<keyword evidence="2" id="KW-1185">Reference proteome</keyword>
<feature type="non-terminal residue" evidence="1">
    <location>
        <position position="49"/>
    </location>
</feature>
<dbReference type="AlphaFoldDB" id="A0A4R2HV05"/>
<name>A0A4R2HV05_9GAMM</name>
<protein>
    <submittedName>
        <fullName evidence="1">Uncharacterized protein</fullName>
    </submittedName>
</protein>
<comment type="caution">
    <text evidence="1">The sequence shown here is derived from an EMBL/GenBank/DDBJ whole genome shotgun (WGS) entry which is preliminary data.</text>
</comment>
<gene>
    <name evidence="1" type="ORF">EV148_1201</name>
</gene>
<organism evidence="1 2">
    <name type="scientific">Dokdonella fugitiva</name>
    <dbReference type="NCBI Taxonomy" id="328517"/>
    <lineage>
        <taxon>Bacteria</taxon>
        <taxon>Pseudomonadati</taxon>
        <taxon>Pseudomonadota</taxon>
        <taxon>Gammaproteobacteria</taxon>
        <taxon>Lysobacterales</taxon>
        <taxon>Rhodanobacteraceae</taxon>
        <taxon>Dokdonella</taxon>
    </lineage>
</organism>
<reference evidence="1 2" key="1">
    <citation type="journal article" date="2015" name="Stand. Genomic Sci.">
        <title>Genomic Encyclopedia of Bacterial and Archaeal Type Strains, Phase III: the genomes of soil and plant-associated and newly described type strains.</title>
        <authorList>
            <person name="Whitman W.B."/>
            <person name="Woyke T."/>
            <person name="Klenk H.P."/>
            <person name="Zhou Y."/>
            <person name="Lilburn T.G."/>
            <person name="Beck B.J."/>
            <person name="De Vos P."/>
            <person name="Vandamme P."/>
            <person name="Eisen J.A."/>
            <person name="Garrity G."/>
            <person name="Hugenholtz P."/>
            <person name="Kyrpides N.C."/>
        </authorList>
    </citation>
    <scope>NUCLEOTIDE SEQUENCE [LARGE SCALE GENOMIC DNA]</scope>
    <source>
        <strain evidence="1 2">A3</strain>
    </source>
</reference>
<accession>A0A4R2HV05</accession>